<evidence type="ECO:0000256" key="2">
    <source>
        <dbReference type="ARBA" id="ARBA00012888"/>
    </source>
</evidence>
<dbReference type="PANTHER" id="PTHR43877">
    <property type="entry name" value="AMINOALKYLPHOSPHONATE N-ACETYLTRANSFERASE-RELATED-RELATED"/>
    <property type="match status" value="1"/>
</dbReference>
<dbReference type="EC" id="2.3.1.82" evidence="2 9"/>
<sequence length="152" mass="16226">MSADLDFHIRGAQVDDVPAWAVLRLALWPDADQPLEEATALLAKQQACALVAVDGQGALLGFAEASVRHEYVNGTDEAPVGFLEAWYVSPSARGRGVGRALVQAVMAWTRTQGCGELASDAALDNLDAHAAHARCGFTETERVVYFRMALAS</sequence>
<evidence type="ECO:0000256" key="8">
    <source>
        <dbReference type="ARBA" id="ARBA00048923"/>
    </source>
</evidence>
<dbReference type="AlphaFoldDB" id="A0A4Q1JZ34"/>
<evidence type="ECO:0000256" key="9">
    <source>
        <dbReference type="PIRNR" id="PIRNR000452"/>
    </source>
</evidence>
<feature type="domain" description="N-acetyltransferase" evidence="10">
    <location>
        <begin position="7"/>
        <end position="152"/>
    </location>
</feature>
<evidence type="ECO:0000313" key="12">
    <source>
        <dbReference type="Proteomes" id="UP000289784"/>
    </source>
</evidence>
<dbReference type="Gene3D" id="3.40.630.30">
    <property type="match status" value="1"/>
</dbReference>
<dbReference type="EMBL" id="SAWZ01000001">
    <property type="protein sequence ID" value="RXR08663.1"/>
    <property type="molecule type" value="Genomic_DNA"/>
</dbReference>
<dbReference type="InterPro" id="IPR000182">
    <property type="entry name" value="GNAT_dom"/>
</dbReference>
<name>A0A4Q1JZ34_9GAMM</name>
<evidence type="ECO:0000256" key="3">
    <source>
        <dbReference type="ARBA" id="ARBA00017677"/>
    </source>
</evidence>
<reference evidence="11 12" key="1">
    <citation type="submission" date="2019-01" db="EMBL/GenBank/DDBJ databases">
        <title>Pseudoxanthomonas composti sp. nov., isolated from compost.</title>
        <authorList>
            <person name="Yang G."/>
        </authorList>
    </citation>
    <scope>NUCLEOTIDE SEQUENCE [LARGE SCALE GENOMIC DNA]</scope>
    <source>
        <strain evidence="11 12">GSS15</strain>
    </source>
</reference>
<comment type="catalytic activity">
    <reaction evidence="8 9">
        <text>kanamycin B + acetyl-CoA = N(6')-acetylkanamycin B + CoA + H(+)</text>
        <dbReference type="Rhea" id="RHEA:16449"/>
        <dbReference type="ChEBI" id="CHEBI:15378"/>
        <dbReference type="ChEBI" id="CHEBI:57287"/>
        <dbReference type="ChEBI" id="CHEBI:57288"/>
        <dbReference type="ChEBI" id="CHEBI:58390"/>
        <dbReference type="ChEBI" id="CHEBI:58549"/>
        <dbReference type="EC" id="2.3.1.82"/>
    </reaction>
</comment>
<evidence type="ECO:0000256" key="5">
    <source>
        <dbReference type="ARBA" id="ARBA00023251"/>
    </source>
</evidence>
<comment type="function">
    <text evidence="9">Catalyzes the transfer of an acetyl group from acetyl-CoA to the 6'-amino group of aminoglycoside molecules conferring resistance to antibiotics containing the purpurosamine ring.</text>
</comment>
<keyword evidence="5 9" id="KW-0046">Antibiotic resistance</keyword>
<dbReference type="GO" id="GO:0047663">
    <property type="term" value="F:aminoglycoside 6'-N-acetyltransferase activity"/>
    <property type="evidence" value="ECO:0007669"/>
    <property type="project" value="UniProtKB-EC"/>
</dbReference>
<dbReference type="InterPro" id="IPR016181">
    <property type="entry name" value="Acyl_CoA_acyltransferase"/>
</dbReference>
<dbReference type="CDD" id="cd04301">
    <property type="entry name" value="NAT_SF"/>
    <property type="match status" value="1"/>
</dbReference>
<evidence type="ECO:0000259" key="10">
    <source>
        <dbReference type="PROSITE" id="PS51186"/>
    </source>
</evidence>
<dbReference type="PIRSF" id="PIRSF000452">
    <property type="entry name" value="6-N-acetyltransf"/>
    <property type="match status" value="1"/>
</dbReference>
<comment type="subunit">
    <text evidence="1 9">Homodimer.</text>
</comment>
<dbReference type="InterPro" id="IPR024170">
    <property type="entry name" value="Aminoglycoside_N6-AcTrfrase"/>
</dbReference>
<dbReference type="RefSeq" id="WP_129469554.1">
    <property type="nucleotide sequence ID" value="NZ_SAWZ01000001.1"/>
</dbReference>
<dbReference type="OrthoDB" id="118633at2"/>
<dbReference type="Proteomes" id="UP000289784">
    <property type="component" value="Unassembled WGS sequence"/>
</dbReference>
<evidence type="ECO:0000313" key="11">
    <source>
        <dbReference type="EMBL" id="RXR08663.1"/>
    </source>
</evidence>
<evidence type="ECO:0000256" key="7">
    <source>
        <dbReference type="ARBA" id="ARBA00029660"/>
    </source>
</evidence>
<accession>A0A4Q1JZ34</accession>
<proteinExistence type="predicted"/>
<evidence type="ECO:0000256" key="4">
    <source>
        <dbReference type="ARBA" id="ARBA00022679"/>
    </source>
</evidence>
<keyword evidence="4 9" id="KW-0808">Transferase</keyword>
<evidence type="ECO:0000256" key="1">
    <source>
        <dbReference type="ARBA" id="ARBA00011738"/>
    </source>
</evidence>
<dbReference type="Pfam" id="PF00583">
    <property type="entry name" value="Acetyltransf_1"/>
    <property type="match status" value="1"/>
</dbReference>
<keyword evidence="6 9" id="KW-0012">Acyltransferase</keyword>
<evidence type="ECO:0000256" key="6">
    <source>
        <dbReference type="ARBA" id="ARBA00023315"/>
    </source>
</evidence>
<protein>
    <recommendedName>
        <fullName evidence="3 9">Aminoglycoside N(6')-acetyltransferase type 1</fullName>
        <ecNumber evidence="2 9">2.3.1.82</ecNumber>
    </recommendedName>
    <alternativeName>
        <fullName evidence="7 9">Aminoglycoside resistance protein</fullName>
    </alternativeName>
</protein>
<dbReference type="GO" id="GO:0046677">
    <property type="term" value="P:response to antibiotic"/>
    <property type="evidence" value="ECO:0007669"/>
    <property type="project" value="UniProtKB-KW"/>
</dbReference>
<organism evidence="11 12">
    <name type="scientific">Pseudoxanthomonas composti</name>
    <dbReference type="NCBI Taxonomy" id="2137479"/>
    <lineage>
        <taxon>Bacteria</taxon>
        <taxon>Pseudomonadati</taxon>
        <taxon>Pseudomonadota</taxon>
        <taxon>Gammaproteobacteria</taxon>
        <taxon>Lysobacterales</taxon>
        <taxon>Lysobacteraceae</taxon>
        <taxon>Pseudoxanthomonas</taxon>
    </lineage>
</organism>
<keyword evidence="12" id="KW-1185">Reference proteome</keyword>
<dbReference type="SUPFAM" id="SSF55729">
    <property type="entry name" value="Acyl-CoA N-acyltransferases (Nat)"/>
    <property type="match status" value="1"/>
</dbReference>
<gene>
    <name evidence="11" type="ORF">EPA99_02270</name>
</gene>
<dbReference type="NCBIfam" id="NF043067">
    <property type="entry name" value="AAC_6p_group_E"/>
    <property type="match status" value="1"/>
</dbReference>
<dbReference type="InterPro" id="IPR050832">
    <property type="entry name" value="Bact_Acetyltransf"/>
</dbReference>
<dbReference type="PROSITE" id="PS51186">
    <property type="entry name" value="GNAT"/>
    <property type="match status" value="1"/>
</dbReference>
<comment type="caution">
    <text evidence="11">The sequence shown here is derived from an EMBL/GenBank/DDBJ whole genome shotgun (WGS) entry which is preliminary data.</text>
</comment>